<dbReference type="AlphaFoldDB" id="A0A7J7W7P7"/>
<dbReference type="Proteomes" id="UP000585614">
    <property type="component" value="Unassembled WGS sequence"/>
</dbReference>
<proteinExistence type="predicted"/>
<evidence type="ECO:0000313" key="3">
    <source>
        <dbReference type="Proteomes" id="UP000585614"/>
    </source>
</evidence>
<feature type="region of interest" description="Disordered" evidence="1">
    <location>
        <begin position="51"/>
        <end position="117"/>
    </location>
</feature>
<dbReference type="EMBL" id="JACAGC010000011">
    <property type="protein sequence ID" value="KAF6333464.1"/>
    <property type="molecule type" value="Genomic_DNA"/>
</dbReference>
<feature type="compositionally biased region" description="Basic residues" evidence="1">
    <location>
        <begin position="76"/>
        <end position="89"/>
    </location>
</feature>
<accession>A0A7J7W7P7</accession>
<reference evidence="2 3" key="1">
    <citation type="journal article" date="2020" name="Nature">
        <title>Six reference-quality genomes reveal evolution of bat adaptations.</title>
        <authorList>
            <person name="Jebb D."/>
            <person name="Huang Z."/>
            <person name="Pippel M."/>
            <person name="Hughes G.M."/>
            <person name="Lavrichenko K."/>
            <person name="Devanna P."/>
            <person name="Winkler S."/>
            <person name="Jermiin L.S."/>
            <person name="Skirmuntt E.C."/>
            <person name="Katzourakis A."/>
            <person name="Burkitt-Gray L."/>
            <person name="Ray D.A."/>
            <person name="Sullivan K.A.M."/>
            <person name="Roscito J.G."/>
            <person name="Kirilenko B.M."/>
            <person name="Davalos L.M."/>
            <person name="Corthals A.P."/>
            <person name="Power M.L."/>
            <person name="Jones G."/>
            <person name="Ransome R.D."/>
            <person name="Dechmann D.K.N."/>
            <person name="Locatelli A.G."/>
            <person name="Puechmaille S.J."/>
            <person name="Fedrigo O."/>
            <person name="Jarvis E.D."/>
            <person name="Hiller M."/>
            <person name="Vernes S.C."/>
            <person name="Myers E.W."/>
            <person name="Teeling E.C."/>
        </authorList>
    </citation>
    <scope>NUCLEOTIDE SEQUENCE [LARGE SCALE GENOMIC DNA]</scope>
    <source>
        <strain evidence="2">MRhiFer1</strain>
        <tissue evidence="2">Lung</tissue>
    </source>
</reference>
<organism evidence="2 3">
    <name type="scientific">Rhinolophus ferrumequinum</name>
    <name type="common">Greater horseshoe bat</name>
    <dbReference type="NCBI Taxonomy" id="59479"/>
    <lineage>
        <taxon>Eukaryota</taxon>
        <taxon>Metazoa</taxon>
        <taxon>Chordata</taxon>
        <taxon>Craniata</taxon>
        <taxon>Vertebrata</taxon>
        <taxon>Euteleostomi</taxon>
        <taxon>Mammalia</taxon>
        <taxon>Eutheria</taxon>
        <taxon>Laurasiatheria</taxon>
        <taxon>Chiroptera</taxon>
        <taxon>Yinpterochiroptera</taxon>
        <taxon>Rhinolophoidea</taxon>
        <taxon>Rhinolophidae</taxon>
        <taxon>Rhinolophinae</taxon>
        <taxon>Rhinolophus</taxon>
    </lineage>
</organism>
<sequence length="156" mass="17262">MCCPSVLTIWVWVPWGDVRGSRDLREGAEDLCSLVAQRGGMWTGADRGCAGVAGRAGRKTGREFHAEKGQEVSKAPRSKRKVRRRPRPRGQRERSGVQGPEVKEKGQEASKAPRLNKTEQTCVQWAWQPATSASADWGVVVVGVLGRKRQWVQNGE</sequence>
<comment type="caution">
    <text evidence="2">The sequence shown here is derived from an EMBL/GenBank/DDBJ whole genome shotgun (WGS) entry which is preliminary data.</text>
</comment>
<gene>
    <name evidence="2" type="ORF">mRhiFer1_008210</name>
</gene>
<name>A0A7J7W7P7_RHIFE</name>
<feature type="compositionally biased region" description="Basic and acidic residues" evidence="1">
    <location>
        <begin position="60"/>
        <end position="71"/>
    </location>
</feature>
<evidence type="ECO:0000256" key="1">
    <source>
        <dbReference type="SAM" id="MobiDB-lite"/>
    </source>
</evidence>
<feature type="compositionally biased region" description="Basic and acidic residues" evidence="1">
    <location>
        <begin position="90"/>
        <end position="108"/>
    </location>
</feature>
<evidence type="ECO:0000313" key="2">
    <source>
        <dbReference type="EMBL" id="KAF6333464.1"/>
    </source>
</evidence>
<protein>
    <submittedName>
        <fullName evidence="2">Uncharacterized protein</fullName>
    </submittedName>
</protein>